<dbReference type="AlphaFoldDB" id="A0A397I120"/>
<comment type="caution">
    <text evidence="2">The sequence shown here is derived from an EMBL/GenBank/DDBJ whole genome shotgun (WGS) entry which is preliminary data.</text>
</comment>
<accession>A0A397I120</accession>
<evidence type="ECO:0000313" key="3">
    <source>
        <dbReference type="Proteomes" id="UP000266861"/>
    </source>
</evidence>
<sequence length="299" mass="34876">MGIRVGNFKLQKNSLSAVGPLYASAGKFNYTTAIAHFLASIAKYPKFKKKLNYCGAFKIPQNINNNSENLHHICFGFDKALETFGVKYIKQNINGTIINEKNLRDQIKSSQEERERIDLLMSEYLNIGMELVNNLVTVFEIENPLTHPLFQNYTPTQMHQEGLEKLISCYPNGLERIKKIYRQEVLKIEPKNIQESMQTEQNQINESMDTAEPPTKKRKVTSTKYRTTENEITILSTLKLYKNKLPDNAIASVREQLSEVWTIKKVREWWNYISYWYRKPSFLLIKRNTPEVIDIDNLQ</sequence>
<feature type="region of interest" description="Disordered" evidence="1">
    <location>
        <begin position="201"/>
        <end position="223"/>
    </location>
</feature>
<dbReference type="Proteomes" id="UP000266861">
    <property type="component" value="Unassembled WGS sequence"/>
</dbReference>
<keyword evidence="3" id="KW-1185">Reference proteome</keyword>
<dbReference type="EMBL" id="PQFF01000260">
    <property type="protein sequence ID" value="RHZ69299.1"/>
    <property type="molecule type" value="Genomic_DNA"/>
</dbReference>
<organism evidence="2 3">
    <name type="scientific">Diversispora epigaea</name>
    <dbReference type="NCBI Taxonomy" id="1348612"/>
    <lineage>
        <taxon>Eukaryota</taxon>
        <taxon>Fungi</taxon>
        <taxon>Fungi incertae sedis</taxon>
        <taxon>Mucoromycota</taxon>
        <taxon>Glomeromycotina</taxon>
        <taxon>Glomeromycetes</taxon>
        <taxon>Diversisporales</taxon>
        <taxon>Diversisporaceae</taxon>
        <taxon>Diversispora</taxon>
    </lineage>
</organism>
<proteinExistence type="predicted"/>
<reference evidence="2 3" key="1">
    <citation type="submission" date="2018-08" db="EMBL/GenBank/DDBJ databases">
        <title>Genome and evolution of the arbuscular mycorrhizal fungus Diversispora epigaea (formerly Glomus versiforme) and its bacterial endosymbionts.</title>
        <authorList>
            <person name="Sun X."/>
            <person name="Fei Z."/>
            <person name="Harrison M."/>
        </authorList>
    </citation>
    <scope>NUCLEOTIDE SEQUENCE [LARGE SCALE GENOMIC DNA]</scope>
    <source>
        <strain evidence="2 3">IT104</strain>
    </source>
</reference>
<evidence type="ECO:0000256" key="1">
    <source>
        <dbReference type="SAM" id="MobiDB-lite"/>
    </source>
</evidence>
<evidence type="ECO:0000313" key="2">
    <source>
        <dbReference type="EMBL" id="RHZ69299.1"/>
    </source>
</evidence>
<name>A0A397I120_9GLOM</name>
<gene>
    <name evidence="2" type="ORF">Glove_284g69</name>
</gene>
<protein>
    <submittedName>
        <fullName evidence="2">Uncharacterized protein</fullName>
    </submittedName>
</protein>